<reference evidence="2 3" key="1">
    <citation type="journal article" date="2017" name="Biochemistry">
        <title>Identification of the Biosynthetic Pathway for the Antibiotic Bicyclomycin.</title>
        <authorList>
            <person name="Patteson J."/>
            <person name="Cai W."/>
            <person name="Johnson R.A."/>
            <person name="Santa Maria K."/>
            <person name="Li B."/>
        </authorList>
    </citation>
    <scope>NUCLEOTIDE SEQUENCE [LARGE SCALE GENOMIC DNA]</scope>
    <source>
        <strain evidence="2 3">ATCC 21532</strain>
    </source>
</reference>
<comment type="caution">
    <text evidence="2">The sequence shown here is derived from an EMBL/GenBank/DDBJ whole genome shotgun (WGS) entry which is preliminary data.</text>
</comment>
<keyword evidence="2" id="KW-0378">Hydrolase</keyword>
<dbReference type="Proteomes" id="UP000222531">
    <property type="component" value="Unassembled WGS sequence"/>
</dbReference>
<dbReference type="PANTHER" id="PTHR43798:SF33">
    <property type="entry name" value="HYDROLASE, PUTATIVE (AFU_ORTHOLOGUE AFUA_2G14860)-RELATED"/>
    <property type="match status" value="1"/>
</dbReference>
<accession>A0A2G1XLQ4</accession>
<dbReference type="OrthoDB" id="3601922at2"/>
<dbReference type="InterPro" id="IPR029058">
    <property type="entry name" value="AB_hydrolase_fold"/>
</dbReference>
<sequence length="308" mass="33692">MALSEEVIPLTLDGYAYSGRIIHQPNARLAPIVFVGGAFQYQNAWGRLEQGCREAASVITVDLPGWGGADRLPAHYGFDFLTEALDQLLAKVAPSPVNVLGASYGSAVAYQWARDHPDRAERVALFGTMSHLTASARARVQLTLDLAEQERHAEFVECVLEGMMCTSPRVTVARRATVARCLTRALREMSPDDLAKYRDNSLRLLANARLPAGPPVRVPVLVATGEHDPLSTPALSREAAAQCADARFVAFRNADHLLHLECPAEVVDLLTRFFSGDSLSGLDYCHPVEHIRHRMRNALPSPRPSTGH</sequence>
<dbReference type="EMBL" id="NHZO01000097">
    <property type="protein sequence ID" value="PHQ52178.1"/>
    <property type="molecule type" value="Genomic_DNA"/>
</dbReference>
<organism evidence="2 3">
    <name type="scientific">Streptomyces cinnamoneus</name>
    <name type="common">Streptoverticillium cinnamoneum</name>
    <dbReference type="NCBI Taxonomy" id="53446"/>
    <lineage>
        <taxon>Bacteria</taxon>
        <taxon>Bacillati</taxon>
        <taxon>Actinomycetota</taxon>
        <taxon>Actinomycetes</taxon>
        <taxon>Kitasatosporales</taxon>
        <taxon>Streptomycetaceae</taxon>
        <taxon>Streptomyces</taxon>
        <taxon>Streptomyces cinnamoneus group</taxon>
    </lineage>
</organism>
<dbReference type="Pfam" id="PF00561">
    <property type="entry name" value="Abhydrolase_1"/>
    <property type="match status" value="1"/>
</dbReference>
<dbReference type="AlphaFoldDB" id="A0A2G1XLQ4"/>
<name>A0A2G1XLQ4_STRCJ</name>
<evidence type="ECO:0000259" key="1">
    <source>
        <dbReference type="Pfam" id="PF00561"/>
    </source>
</evidence>
<protein>
    <submittedName>
        <fullName evidence="2">Alpha/beta hydrolase</fullName>
    </submittedName>
</protein>
<dbReference type="InterPro" id="IPR050266">
    <property type="entry name" value="AB_hydrolase_sf"/>
</dbReference>
<evidence type="ECO:0000313" key="3">
    <source>
        <dbReference type="Proteomes" id="UP000222531"/>
    </source>
</evidence>
<feature type="domain" description="AB hydrolase-1" evidence="1">
    <location>
        <begin position="31"/>
        <end position="261"/>
    </location>
</feature>
<dbReference type="SUPFAM" id="SSF53474">
    <property type="entry name" value="alpha/beta-Hydrolases"/>
    <property type="match status" value="1"/>
</dbReference>
<dbReference type="PANTHER" id="PTHR43798">
    <property type="entry name" value="MONOACYLGLYCEROL LIPASE"/>
    <property type="match status" value="1"/>
</dbReference>
<dbReference type="GO" id="GO:0016787">
    <property type="term" value="F:hydrolase activity"/>
    <property type="evidence" value="ECO:0007669"/>
    <property type="project" value="UniProtKB-KW"/>
</dbReference>
<keyword evidence="3" id="KW-1185">Reference proteome</keyword>
<proteinExistence type="predicted"/>
<dbReference type="PRINTS" id="PR00111">
    <property type="entry name" value="ABHYDROLASE"/>
</dbReference>
<gene>
    <name evidence="2" type="ORF">BLA24_09290</name>
</gene>
<evidence type="ECO:0000313" key="2">
    <source>
        <dbReference type="EMBL" id="PHQ52178.1"/>
    </source>
</evidence>
<dbReference type="GO" id="GO:0016020">
    <property type="term" value="C:membrane"/>
    <property type="evidence" value="ECO:0007669"/>
    <property type="project" value="TreeGrafter"/>
</dbReference>
<dbReference type="InterPro" id="IPR000073">
    <property type="entry name" value="AB_hydrolase_1"/>
</dbReference>
<dbReference type="Gene3D" id="3.40.50.1820">
    <property type="entry name" value="alpha/beta hydrolase"/>
    <property type="match status" value="1"/>
</dbReference>